<accession>A0A0C1HBB9</accession>
<dbReference type="EMBL" id="JSAN01000064">
    <property type="protein sequence ID" value="KIC72088.1"/>
    <property type="molecule type" value="Genomic_DNA"/>
</dbReference>
<proteinExistence type="predicted"/>
<comment type="caution">
    <text evidence="1">The sequence shown here is derived from an EMBL/GenBank/DDBJ whole genome shotgun (WGS) entry which is preliminary data.</text>
</comment>
<evidence type="ECO:0008006" key="3">
    <source>
        <dbReference type="Google" id="ProtNLM"/>
    </source>
</evidence>
<reference evidence="1 2" key="1">
    <citation type="journal article" date="2014" name="Mol. Biol. Evol.">
        <title>Massive expansion of Ubiquitination-related gene families within the Chlamydiae.</title>
        <authorList>
            <person name="Domman D."/>
            <person name="Collingro A."/>
            <person name="Lagkouvardos I."/>
            <person name="Gehre L."/>
            <person name="Weinmaier T."/>
            <person name="Rattei T."/>
            <person name="Subtil A."/>
            <person name="Horn M."/>
        </authorList>
    </citation>
    <scope>NUCLEOTIDE SEQUENCE [LARGE SCALE GENOMIC DNA]</scope>
    <source>
        <strain evidence="1 2">EI2</strain>
    </source>
</reference>
<dbReference type="Proteomes" id="UP000031465">
    <property type="component" value="Unassembled WGS sequence"/>
</dbReference>
<gene>
    <name evidence="1" type="ORF">DB44_CR00400</name>
</gene>
<dbReference type="AlphaFoldDB" id="A0A0C1HBB9"/>
<evidence type="ECO:0000313" key="2">
    <source>
        <dbReference type="Proteomes" id="UP000031465"/>
    </source>
</evidence>
<name>A0A0C1HBB9_9BACT</name>
<evidence type="ECO:0000313" key="1">
    <source>
        <dbReference type="EMBL" id="KIC72088.1"/>
    </source>
</evidence>
<sequence length="67" mass="7685">MQINSQRMMKLLGCNNDLVGKEAGKTSSIKSFNNTVRQRCSQLVRKTLFFSKKLTHPIGMINYFICD</sequence>
<protein>
    <recommendedName>
        <fullName evidence="3">Transposase</fullName>
    </recommendedName>
</protein>
<feature type="non-terminal residue" evidence="1">
    <location>
        <position position="67"/>
    </location>
</feature>
<organism evidence="1 2">
    <name type="scientific">Candidatus Protochlamydia amoebophila</name>
    <dbReference type="NCBI Taxonomy" id="362787"/>
    <lineage>
        <taxon>Bacteria</taxon>
        <taxon>Pseudomonadati</taxon>
        <taxon>Chlamydiota</taxon>
        <taxon>Chlamydiia</taxon>
        <taxon>Parachlamydiales</taxon>
        <taxon>Parachlamydiaceae</taxon>
        <taxon>Candidatus Protochlamydia</taxon>
    </lineage>
</organism>